<evidence type="ECO:0000256" key="4">
    <source>
        <dbReference type="ARBA" id="ARBA00023157"/>
    </source>
</evidence>
<dbReference type="PANTHER" id="PTHR10500">
    <property type="entry name" value="BETA-MICROSEMINOPROTEIN"/>
    <property type="match status" value="1"/>
</dbReference>
<keyword evidence="7" id="KW-1185">Reference proteome</keyword>
<evidence type="ECO:0000256" key="5">
    <source>
        <dbReference type="SAM" id="SignalP"/>
    </source>
</evidence>
<sequence length="108" mass="12094">MRSLAVGLILCAVLPLSHAYCYMRPIAFKPGMTHCRDDKDKTWHAFGSKWRNIDCMDCTCESCCTAYSTPIGFPDDCEKEWNQKACEFKVVKKSDPTISCPFSGAVGK</sequence>
<accession>A0ABD0WT07</accession>
<dbReference type="Proteomes" id="UP001557470">
    <property type="component" value="Unassembled WGS sequence"/>
</dbReference>
<dbReference type="GO" id="GO:0005576">
    <property type="term" value="C:extracellular region"/>
    <property type="evidence" value="ECO:0007669"/>
    <property type="project" value="UniProtKB-SubCell"/>
</dbReference>
<keyword evidence="4" id="KW-1015">Disulfide bond</keyword>
<dbReference type="EMBL" id="JAGEUA010000005">
    <property type="protein sequence ID" value="KAL0979431.1"/>
    <property type="molecule type" value="Genomic_DNA"/>
</dbReference>
<evidence type="ECO:0000313" key="7">
    <source>
        <dbReference type="Proteomes" id="UP001557470"/>
    </source>
</evidence>
<dbReference type="AlphaFoldDB" id="A0ABD0WT07"/>
<feature type="chain" id="PRO_5044794075" description="Beta-microseminoprotein-like" evidence="5">
    <location>
        <begin position="20"/>
        <end position="108"/>
    </location>
</feature>
<dbReference type="Gene3D" id="2.60.40.1900">
    <property type="entry name" value="Beta-microseminoprotein (PSP94) domain"/>
    <property type="match status" value="1"/>
</dbReference>
<reference evidence="6 7" key="1">
    <citation type="submission" date="2024-06" db="EMBL/GenBank/DDBJ databases">
        <authorList>
            <person name="Pan Q."/>
            <person name="Wen M."/>
            <person name="Jouanno E."/>
            <person name="Zahm M."/>
            <person name="Klopp C."/>
            <person name="Cabau C."/>
            <person name="Louis A."/>
            <person name="Berthelot C."/>
            <person name="Parey E."/>
            <person name="Roest Crollius H."/>
            <person name="Montfort J."/>
            <person name="Robinson-Rechavi M."/>
            <person name="Bouchez O."/>
            <person name="Lampietro C."/>
            <person name="Lopez Roques C."/>
            <person name="Donnadieu C."/>
            <person name="Postlethwait J."/>
            <person name="Bobe J."/>
            <person name="Verreycken H."/>
            <person name="Guiguen Y."/>
        </authorList>
    </citation>
    <scope>NUCLEOTIDE SEQUENCE [LARGE SCALE GENOMIC DNA]</scope>
    <source>
        <strain evidence="6">Up_M1</strain>
        <tissue evidence="6">Testis</tissue>
    </source>
</reference>
<keyword evidence="3" id="KW-0964">Secreted</keyword>
<feature type="signal peptide" evidence="5">
    <location>
        <begin position="1"/>
        <end position="19"/>
    </location>
</feature>
<evidence type="ECO:0008006" key="8">
    <source>
        <dbReference type="Google" id="ProtNLM"/>
    </source>
</evidence>
<proteinExistence type="inferred from homology"/>
<keyword evidence="5" id="KW-0732">Signal</keyword>
<evidence type="ECO:0000256" key="2">
    <source>
        <dbReference type="ARBA" id="ARBA00010352"/>
    </source>
</evidence>
<dbReference type="Pfam" id="PF05825">
    <property type="entry name" value="PSP94"/>
    <property type="match status" value="1"/>
</dbReference>
<evidence type="ECO:0000256" key="1">
    <source>
        <dbReference type="ARBA" id="ARBA00004613"/>
    </source>
</evidence>
<comment type="subcellular location">
    <subcellularLocation>
        <location evidence="1">Secreted</location>
    </subcellularLocation>
</comment>
<comment type="similarity">
    <text evidence="2">Belongs to the beta-microseminoprotein family.</text>
</comment>
<evidence type="ECO:0000313" key="6">
    <source>
        <dbReference type="EMBL" id="KAL0979431.1"/>
    </source>
</evidence>
<protein>
    <recommendedName>
        <fullName evidence="8">Beta-microseminoprotein-like</fullName>
    </recommendedName>
</protein>
<organism evidence="6 7">
    <name type="scientific">Umbra pygmaea</name>
    <name type="common">Eastern mudminnow</name>
    <dbReference type="NCBI Taxonomy" id="75934"/>
    <lineage>
        <taxon>Eukaryota</taxon>
        <taxon>Metazoa</taxon>
        <taxon>Chordata</taxon>
        <taxon>Craniata</taxon>
        <taxon>Vertebrata</taxon>
        <taxon>Euteleostomi</taxon>
        <taxon>Actinopterygii</taxon>
        <taxon>Neopterygii</taxon>
        <taxon>Teleostei</taxon>
        <taxon>Protacanthopterygii</taxon>
        <taxon>Esociformes</taxon>
        <taxon>Umbridae</taxon>
        <taxon>Umbra</taxon>
    </lineage>
</organism>
<dbReference type="InterPro" id="IPR008735">
    <property type="entry name" value="PSP94"/>
</dbReference>
<name>A0ABD0WT07_UMBPY</name>
<dbReference type="PANTHER" id="PTHR10500:SF7">
    <property type="entry name" value="BETA-MICROSEMINOPROTEIN"/>
    <property type="match status" value="1"/>
</dbReference>
<comment type="caution">
    <text evidence="6">The sequence shown here is derived from an EMBL/GenBank/DDBJ whole genome shotgun (WGS) entry which is preliminary data.</text>
</comment>
<evidence type="ECO:0000256" key="3">
    <source>
        <dbReference type="ARBA" id="ARBA00022525"/>
    </source>
</evidence>
<gene>
    <name evidence="6" type="ORF">UPYG_G00184970</name>
</gene>